<protein>
    <submittedName>
        <fullName evidence="2">Uncharacterized protein</fullName>
    </submittedName>
</protein>
<dbReference type="RefSeq" id="YP_008859389.1">
    <property type="nucleotide sequence ID" value="NC_022987.1"/>
</dbReference>
<reference evidence="2 3" key="1">
    <citation type="journal article" date="2014" name="J. Bacteriol.">
        <title>Characterization of novel virulent broad-host-range phages of Xylella fastidiosa and Xanthomonas.</title>
        <authorList>
            <person name="Ahern S.J."/>
            <person name="Das M."/>
            <person name="Bhowmick T.S."/>
            <person name="Young R."/>
            <person name="Gonzalez C.F."/>
        </authorList>
    </citation>
    <scope>NUCLEOTIDE SEQUENCE [LARGE SCALE GENOMIC DNA]</scope>
</reference>
<name>V5Q7N2_9CAUD</name>
<gene>
    <name evidence="2" type="ORF">Prado_04</name>
</gene>
<evidence type="ECO:0000313" key="3">
    <source>
        <dbReference type="Proteomes" id="UP000018623"/>
    </source>
</evidence>
<evidence type="ECO:0000313" key="2">
    <source>
        <dbReference type="EMBL" id="AHB12152.1"/>
    </source>
</evidence>
<organism evidence="2 3">
    <name type="scientific">Xylella phage Prado</name>
    <dbReference type="NCBI Taxonomy" id="1415146"/>
    <lineage>
        <taxon>Viruses</taxon>
        <taxon>Duplodnaviria</taxon>
        <taxon>Heunggongvirae</taxon>
        <taxon>Uroviricota</taxon>
        <taxon>Caudoviricetes</taxon>
        <taxon>Autographivirales</taxon>
        <taxon>Autonotataviridae</taxon>
        <taxon>Gujervirinae</taxon>
        <taxon>Pradovirus</taxon>
        <taxon>Pradovirus prado</taxon>
    </lineage>
</organism>
<feature type="region of interest" description="Disordered" evidence="1">
    <location>
        <begin position="123"/>
        <end position="146"/>
    </location>
</feature>
<proteinExistence type="predicted"/>
<dbReference type="EMBL" id="KF626667">
    <property type="protein sequence ID" value="AHB12152.1"/>
    <property type="molecule type" value="Genomic_DNA"/>
</dbReference>
<sequence length="292" mass="32913">MTTMKTNDGSQYVLVLTKEQAELLGTFRFSHVGGSSPLYAVLRDLPHKMGARFRTEVETFNGKPIFHELIPAGVAGVRRGELLTQPMARPSGGKSMLDADLGLLEVLVLASLMKGAPIPPPRTVTGRMRLSDIPMPDNLPRRPLPDVLMDDQTARRVALTPEAQPKKWIVQYLEHGNSWVSCVGNGQIANSTYTSRNEAYRQMRARIKRYGTNPNSYRVVPSTTPGGPERDRGYYVVEYFRKVNRPLGWGRSESHWLRDTFPSAEGARLAINTHVPIADRHRYRVKWHPNRT</sequence>
<keyword evidence="3" id="KW-1185">Reference proteome</keyword>
<dbReference type="KEGG" id="vg:17778216"/>
<evidence type="ECO:0000256" key="1">
    <source>
        <dbReference type="SAM" id="MobiDB-lite"/>
    </source>
</evidence>
<accession>V5Q7N2</accession>
<dbReference type="GeneID" id="17778216"/>
<dbReference type="Proteomes" id="UP000018623">
    <property type="component" value="Segment"/>
</dbReference>